<evidence type="ECO:0000256" key="5">
    <source>
        <dbReference type="SAM" id="MobiDB-lite"/>
    </source>
</evidence>
<evidence type="ECO:0000256" key="6">
    <source>
        <dbReference type="SAM" id="Phobius"/>
    </source>
</evidence>
<dbReference type="InterPro" id="IPR019109">
    <property type="entry name" value="MamF_MmsF"/>
</dbReference>
<keyword evidence="4 6" id="KW-0472">Membrane</keyword>
<dbReference type="GO" id="GO:0016020">
    <property type="term" value="C:membrane"/>
    <property type="evidence" value="ECO:0007669"/>
    <property type="project" value="UniProtKB-SubCell"/>
</dbReference>
<feature type="region of interest" description="Disordered" evidence="5">
    <location>
        <begin position="1"/>
        <end position="25"/>
    </location>
</feature>
<name>A0A2H0BTY9_9BACT</name>
<reference evidence="7 8" key="1">
    <citation type="submission" date="2017-09" db="EMBL/GenBank/DDBJ databases">
        <title>Depth-based differentiation of microbial function through sediment-hosted aquifers and enrichment of novel symbionts in the deep terrestrial subsurface.</title>
        <authorList>
            <person name="Probst A.J."/>
            <person name="Ladd B."/>
            <person name="Jarett J.K."/>
            <person name="Geller-Mcgrath D.E."/>
            <person name="Sieber C.M."/>
            <person name="Emerson J.B."/>
            <person name="Anantharaman K."/>
            <person name="Thomas B.C."/>
            <person name="Malmstrom R."/>
            <person name="Stieglmeier M."/>
            <person name="Klingl A."/>
            <person name="Woyke T."/>
            <person name="Ryan C.M."/>
            <person name="Banfield J.F."/>
        </authorList>
    </citation>
    <scope>NUCLEOTIDE SEQUENCE [LARGE SCALE GENOMIC DNA]</scope>
    <source>
        <strain evidence="7">CG22_combo_CG10-13_8_21_14_all_38_20</strain>
    </source>
</reference>
<keyword evidence="2 6" id="KW-0812">Transmembrane</keyword>
<dbReference type="AlphaFoldDB" id="A0A2H0BTY9"/>
<feature type="transmembrane region" description="Helical" evidence="6">
    <location>
        <begin position="91"/>
        <end position="112"/>
    </location>
</feature>
<protein>
    <recommendedName>
        <fullName evidence="9">DUF4870 domain-containing protein</fullName>
    </recommendedName>
</protein>
<accession>A0A2H0BTY9</accession>
<dbReference type="Proteomes" id="UP000231246">
    <property type="component" value="Unassembled WGS sequence"/>
</dbReference>
<feature type="transmembrane region" description="Helical" evidence="6">
    <location>
        <begin position="64"/>
        <end position="85"/>
    </location>
</feature>
<evidence type="ECO:0000256" key="1">
    <source>
        <dbReference type="ARBA" id="ARBA00004141"/>
    </source>
</evidence>
<proteinExistence type="predicted"/>
<comment type="subcellular location">
    <subcellularLocation>
        <location evidence="1">Membrane</location>
        <topology evidence="1">Multi-pass membrane protein</topology>
    </subcellularLocation>
</comment>
<evidence type="ECO:0000256" key="4">
    <source>
        <dbReference type="ARBA" id="ARBA00023136"/>
    </source>
</evidence>
<feature type="transmembrane region" description="Helical" evidence="6">
    <location>
        <begin position="33"/>
        <end position="52"/>
    </location>
</feature>
<organism evidence="7 8">
    <name type="scientific">Candidatus Roizmanbacteria bacterium CG22_combo_CG10-13_8_21_14_all_38_20</name>
    <dbReference type="NCBI Taxonomy" id="1974862"/>
    <lineage>
        <taxon>Bacteria</taxon>
        <taxon>Candidatus Roizmaniibacteriota</taxon>
    </lineage>
</organism>
<sequence>MPTHTDLPSDNSVMESKSSGSAVSGGGGNNRNLIAAFSYLGGPVTGVAMLLIEKSDAYVRFHALQSTITFGFLILANIAIGYLPLGGFTFLLSQFFSMVGVIVWFVVVFKAYSGEEYELPFFGALTRKQLQNLLF</sequence>
<feature type="compositionally biased region" description="Polar residues" evidence="5">
    <location>
        <begin position="1"/>
        <end position="15"/>
    </location>
</feature>
<evidence type="ECO:0000313" key="7">
    <source>
        <dbReference type="EMBL" id="PIP61155.1"/>
    </source>
</evidence>
<dbReference type="EMBL" id="PCTA01000033">
    <property type="protein sequence ID" value="PIP61155.1"/>
    <property type="molecule type" value="Genomic_DNA"/>
</dbReference>
<gene>
    <name evidence="7" type="ORF">COW99_05170</name>
</gene>
<evidence type="ECO:0000313" key="8">
    <source>
        <dbReference type="Proteomes" id="UP000231246"/>
    </source>
</evidence>
<dbReference type="Pfam" id="PF09685">
    <property type="entry name" value="MamF_MmsF"/>
    <property type="match status" value="1"/>
</dbReference>
<dbReference type="PANTHER" id="PTHR36460:SF1">
    <property type="entry name" value="UPF0132 DOMAIN PROTEIN (AFU_ORTHOLOGUE AFUA_3G10255)"/>
    <property type="match status" value="1"/>
</dbReference>
<keyword evidence="3 6" id="KW-1133">Transmembrane helix</keyword>
<evidence type="ECO:0008006" key="9">
    <source>
        <dbReference type="Google" id="ProtNLM"/>
    </source>
</evidence>
<evidence type="ECO:0000256" key="3">
    <source>
        <dbReference type="ARBA" id="ARBA00022989"/>
    </source>
</evidence>
<evidence type="ECO:0000256" key="2">
    <source>
        <dbReference type="ARBA" id="ARBA00022692"/>
    </source>
</evidence>
<dbReference type="PANTHER" id="PTHR36460">
    <property type="entry name" value="UPF0132 DOMAIN PROTEIN (AFU_ORTHOLOGUE AFUA_3G10255)"/>
    <property type="match status" value="1"/>
</dbReference>
<comment type="caution">
    <text evidence="7">The sequence shown here is derived from an EMBL/GenBank/DDBJ whole genome shotgun (WGS) entry which is preliminary data.</text>
</comment>